<accession>A0ABN8DJU0</accession>
<reference evidence="2" key="1">
    <citation type="submission" date="2021-12" db="EMBL/GenBank/DDBJ databases">
        <authorList>
            <person name="Rodrigo-Torres L."/>
            <person name="Arahal R. D."/>
            <person name="Lucena T."/>
        </authorList>
    </citation>
    <scope>NUCLEOTIDE SEQUENCE</scope>
    <source>
        <strain evidence="2">CECT 8226</strain>
    </source>
</reference>
<sequence>MFNPFLVRLTVGTLAILGIKLSALYFLLMVLLLNTHHREFFGW</sequence>
<keyword evidence="1" id="KW-0472">Membrane</keyword>
<organism evidence="2 3">
    <name type="scientific">Vibrio hippocampi</name>
    <dbReference type="NCBI Taxonomy" id="654686"/>
    <lineage>
        <taxon>Bacteria</taxon>
        <taxon>Pseudomonadati</taxon>
        <taxon>Pseudomonadota</taxon>
        <taxon>Gammaproteobacteria</taxon>
        <taxon>Vibrionales</taxon>
        <taxon>Vibrionaceae</taxon>
        <taxon>Vibrio</taxon>
    </lineage>
</organism>
<evidence type="ECO:0000313" key="3">
    <source>
        <dbReference type="Proteomes" id="UP000838160"/>
    </source>
</evidence>
<feature type="transmembrane region" description="Helical" evidence="1">
    <location>
        <begin position="6"/>
        <end position="33"/>
    </location>
</feature>
<evidence type="ECO:0000256" key="1">
    <source>
        <dbReference type="SAM" id="Phobius"/>
    </source>
</evidence>
<dbReference type="EMBL" id="CAKLCM010000002">
    <property type="protein sequence ID" value="CAH0527137.1"/>
    <property type="molecule type" value="Genomic_DNA"/>
</dbReference>
<dbReference type="Proteomes" id="UP000838160">
    <property type="component" value="Unassembled WGS sequence"/>
</dbReference>
<name>A0ABN8DJU0_9VIBR</name>
<keyword evidence="1" id="KW-0812">Transmembrane</keyword>
<proteinExistence type="predicted"/>
<keyword evidence="3" id="KW-1185">Reference proteome</keyword>
<comment type="caution">
    <text evidence="2">The sequence shown here is derived from an EMBL/GenBank/DDBJ whole genome shotgun (WGS) entry which is preliminary data.</text>
</comment>
<protein>
    <submittedName>
        <fullName evidence="2">Uncharacterized protein</fullName>
    </submittedName>
</protein>
<gene>
    <name evidence="2" type="ORF">VHP8226_02480</name>
</gene>
<keyword evidence="1" id="KW-1133">Transmembrane helix</keyword>
<evidence type="ECO:0000313" key="2">
    <source>
        <dbReference type="EMBL" id="CAH0527137.1"/>
    </source>
</evidence>